<keyword evidence="2" id="KW-0808">Transferase</keyword>
<keyword evidence="1" id="KW-0963">Cytoplasm</keyword>
<evidence type="ECO:0000256" key="2">
    <source>
        <dbReference type="ARBA" id="ARBA00022679"/>
    </source>
</evidence>
<keyword evidence="7" id="KW-0501">Molybdenum cofactor biosynthesis</keyword>
<dbReference type="CDD" id="cd02503">
    <property type="entry name" value="MobA"/>
    <property type="match status" value="1"/>
</dbReference>
<dbReference type="PANTHER" id="PTHR19136">
    <property type="entry name" value="MOLYBDENUM COFACTOR GUANYLYLTRANSFERASE"/>
    <property type="match status" value="1"/>
</dbReference>
<evidence type="ECO:0000256" key="1">
    <source>
        <dbReference type="ARBA" id="ARBA00022490"/>
    </source>
</evidence>
<evidence type="ECO:0000259" key="8">
    <source>
        <dbReference type="Pfam" id="PF12804"/>
    </source>
</evidence>
<evidence type="ECO:0000313" key="10">
    <source>
        <dbReference type="Proteomes" id="UP000783253"/>
    </source>
</evidence>
<dbReference type="RefSeq" id="WP_221573820.1">
    <property type="nucleotide sequence ID" value="NZ_JAIGNK010000003.1"/>
</dbReference>
<keyword evidence="9" id="KW-0548">Nucleotidyltransferase</keyword>
<dbReference type="SUPFAM" id="SSF53448">
    <property type="entry name" value="Nucleotide-diphospho-sugar transferases"/>
    <property type="match status" value="1"/>
</dbReference>
<keyword evidence="10" id="KW-1185">Reference proteome</keyword>
<keyword evidence="4" id="KW-0547">Nucleotide-binding</keyword>
<name>A0ABS7IXW2_9SPHN</name>
<accession>A0ABS7IXW2</accession>
<evidence type="ECO:0000256" key="7">
    <source>
        <dbReference type="ARBA" id="ARBA00023150"/>
    </source>
</evidence>
<keyword evidence="6" id="KW-0342">GTP-binding</keyword>
<evidence type="ECO:0000256" key="4">
    <source>
        <dbReference type="ARBA" id="ARBA00022741"/>
    </source>
</evidence>
<evidence type="ECO:0000256" key="6">
    <source>
        <dbReference type="ARBA" id="ARBA00023134"/>
    </source>
</evidence>
<reference evidence="9 10" key="1">
    <citation type="submission" date="2021-08" db="EMBL/GenBank/DDBJ databases">
        <title>Comparative Genomics Analysis of the Genus Qipengyuania Reveals Extensive Genetic Diversity and Metabolic Versatility, Including the Description of Fifteen Novel Species.</title>
        <authorList>
            <person name="Liu Y."/>
        </authorList>
    </citation>
    <scope>NUCLEOTIDE SEQUENCE [LARGE SCALE GENOMIC DNA]</scope>
    <source>
        <strain evidence="9 10">1NDH17</strain>
    </source>
</reference>
<organism evidence="9 10">
    <name type="scientific">Qipengyuania polymorpha</name>
    <dbReference type="NCBI Taxonomy" id="2867234"/>
    <lineage>
        <taxon>Bacteria</taxon>
        <taxon>Pseudomonadati</taxon>
        <taxon>Pseudomonadota</taxon>
        <taxon>Alphaproteobacteria</taxon>
        <taxon>Sphingomonadales</taxon>
        <taxon>Erythrobacteraceae</taxon>
        <taxon>Qipengyuania</taxon>
    </lineage>
</organism>
<dbReference type="InterPro" id="IPR025877">
    <property type="entry name" value="MobA-like_NTP_Trfase"/>
</dbReference>
<dbReference type="PANTHER" id="PTHR19136:SF81">
    <property type="entry name" value="MOLYBDENUM COFACTOR GUANYLYLTRANSFERASE"/>
    <property type="match status" value="1"/>
</dbReference>
<dbReference type="Pfam" id="PF12804">
    <property type="entry name" value="NTP_transf_3"/>
    <property type="match status" value="1"/>
</dbReference>
<dbReference type="GO" id="GO:0016779">
    <property type="term" value="F:nucleotidyltransferase activity"/>
    <property type="evidence" value="ECO:0007669"/>
    <property type="project" value="UniProtKB-KW"/>
</dbReference>
<protein>
    <submittedName>
        <fullName evidence="9">Molybdenum cofactor guanylyltransferase</fullName>
    </submittedName>
</protein>
<evidence type="ECO:0000313" key="9">
    <source>
        <dbReference type="EMBL" id="MBX7458403.1"/>
    </source>
</evidence>
<dbReference type="InterPro" id="IPR029044">
    <property type="entry name" value="Nucleotide-diphossugar_trans"/>
</dbReference>
<gene>
    <name evidence="9" type="ORF">K3152_09110</name>
</gene>
<sequence length="190" mass="20409">MLVAVLAGGEGRRIGGSKPQRLLAGETLLERALATVRYWDKKPVVVTRYDLPDTGCETIRDRSGIEGPLAGLAAAFDHARETEAACLLLLACDMPFLPGDVPERLAWMVDGGANCAMARSGGRDIPVCSMWSVAALGRALPQYLEGEDRSLFGLANMLNYVTVQWDAGEGDPFFNINTPEDLAEAGERLG</sequence>
<evidence type="ECO:0000256" key="5">
    <source>
        <dbReference type="ARBA" id="ARBA00022842"/>
    </source>
</evidence>
<evidence type="ECO:0000256" key="3">
    <source>
        <dbReference type="ARBA" id="ARBA00022723"/>
    </source>
</evidence>
<dbReference type="InterPro" id="IPR013482">
    <property type="entry name" value="Molybde_CF_guanTrfase"/>
</dbReference>
<comment type="caution">
    <text evidence="9">The sequence shown here is derived from an EMBL/GenBank/DDBJ whole genome shotgun (WGS) entry which is preliminary data.</text>
</comment>
<dbReference type="Proteomes" id="UP000783253">
    <property type="component" value="Unassembled WGS sequence"/>
</dbReference>
<keyword evidence="5" id="KW-0460">Magnesium</keyword>
<dbReference type="EMBL" id="JAIGNK010000003">
    <property type="protein sequence ID" value="MBX7458403.1"/>
    <property type="molecule type" value="Genomic_DNA"/>
</dbReference>
<keyword evidence="3" id="KW-0479">Metal-binding</keyword>
<proteinExistence type="predicted"/>
<dbReference type="Gene3D" id="3.90.550.10">
    <property type="entry name" value="Spore Coat Polysaccharide Biosynthesis Protein SpsA, Chain A"/>
    <property type="match status" value="1"/>
</dbReference>
<feature type="domain" description="MobA-like NTP transferase" evidence="8">
    <location>
        <begin position="4"/>
        <end position="146"/>
    </location>
</feature>